<dbReference type="InterPro" id="IPR050965">
    <property type="entry name" value="UPF0336/Enoyl-CoA_hydratase"/>
</dbReference>
<proteinExistence type="predicted"/>
<dbReference type="EMBL" id="JBGFFE010000001">
    <property type="protein sequence ID" value="MEY8762048.1"/>
    <property type="molecule type" value="Genomic_DNA"/>
</dbReference>
<feature type="transmembrane region" description="Helical" evidence="1">
    <location>
        <begin position="54"/>
        <end position="72"/>
    </location>
</feature>
<reference evidence="3 4" key="1">
    <citation type="submission" date="2024-08" db="EMBL/GenBank/DDBJ databases">
        <title>Clostridium lapicellarii sp. nov., and Clostridium renhuaiense sp. nov., two species isolated from the mud in a fermentation cellar used for producing sauce-flavour Chinese liquors.</title>
        <authorList>
            <person name="Yang F."/>
            <person name="Wang H."/>
            <person name="Chen L.Q."/>
            <person name="Zhou N."/>
            <person name="Lu J.J."/>
            <person name="Pu X.X."/>
            <person name="Wan B."/>
            <person name="Wang L."/>
            <person name="Liu S.J."/>
        </authorList>
    </citation>
    <scope>NUCLEOTIDE SEQUENCE [LARGE SCALE GENOMIC DNA]</scope>
    <source>
        <strain evidence="3 4">MT-113</strain>
    </source>
</reference>
<keyword evidence="1" id="KW-0812">Transmembrane</keyword>
<keyword evidence="1" id="KW-0472">Membrane</keyword>
<dbReference type="PANTHER" id="PTHR43437:SF3">
    <property type="entry name" value="HYDROXYACYL-THIOESTER DEHYDRATASE TYPE 2, MITOCHONDRIAL"/>
    <property type="match status" value="1"/>
</dbReference>
<dbReference type="Pfam" id="PF01575">
    <property type="entry name" value="MaoC_dehydratas"/>
    <property type="match status" value="1"/>
</dbReference>
<dbReference type="SUPFAM" id="SSF54637">
    <property type="entry name" value="Thioesterase/thiol ester dehydrase-isomerase"/>
    <property type="match status" value="1"/>
</dbReference>
<keyword evidence="1" id="KW-1133">Transmembrane helix</keyword>
<gene>
    <name evidence="3" type="ORF">AB8S09_00110</name>
</gene>
<sequence length="139" mass="15464">MRGLTIDELKIGDRACFEKIVSEDDVYSFAEITGDFNPLHVDEKKCKEVFRKRIAHGALIAGYLSACIGMYLPGPGTIYLSQNSKFNLPVYFGDTIKAEVEVLKIYKNENIVKLKTTCTNSKGHRVLTGEAFVMPPSIA</sequence>
<feature type="domain" description="MaoC-like" evidence="2">
    <location>
        <begin position="20"/>
        <end position="115"/>
    </location>
</feature>
<evidence type="ECO:0000313" key="3">
    <source>
        <dbReference type="EMBL" id="MEY8762048.1"/>
    </source>
</evidence>
<organism evidence="3 4">
    <name type="scientific">Clostridium lapidicellarium</name>
    <dbReference type="NCBI Taxonomy" id="3240931"/>
    <lineage>
        <taxon>Bacteria</taxon>
        <taxon>Bacillati</taxon>
        <taxon>Bacillota</taxon>
        <taxon>Clostridia</taxon>
        <taxon>Eubacteriales</taxon>
        <taxon>Clostridiaceae</taxon>
        <taxon>Clostridium</taxon>
    </lineage>
</organism>
<dbReference type="PANTHER" id="PTHR43437">
    <property type="entry name" value="HYDROXYACYL-THIOESTER DEHYDRATASE TYPE 2, MITOCHONDRIAL-RELATED"/>
    <property type="match status" value="1"/>
</dbReference>
<comment type="caution">
    <text evidence="3">The sequence shown here is derived from an EMBL/GenBank/DDBJ whole genome shotgun (WGS) entry which is preliminary data.</text>
</comment>
<dbReference type="Proteomes" id="UP001565220">
    <property type="component" value="Unassembled WGS sequence"/>
</dbReference>
<name>A0ABV4DVT9_9CLOT</name>
<dbReference type="CDD" id="cd03449">
    <property type="entry name" value="R_hydratase"/>
    <property type="match status" value="1"/>
</dbReference>
<dbReference type="Gene3D" id="3.10.129.10">
    <property type="entry name" value="Hotdog Thioesterase"/>
    <property type="match status" value="1"/>
</dbReference>
<dbReference type="RefSeq" id="WP_294180618.1">
    <property type="nucleotide sequence ID" value="NZ_JBGFFE010000001.1"/>
</dbReference>
<dbReference type="InterPro" id="IPR002539">
    <property type="entry name" value="MaoC-like_dom"/>
</dbReference>
<protein>
    <submittedName>
        <fullName evidence="3">MaoC family dehydratase</fullName>
    </submittedName>
</protein>
<evidence type="ECO:0000256" key="1">
    <source>
        <dbReference type="SAM" id="Phobius"/>
    </source>
</evidence>
<evidence type="ECO:0000259" key="2">
    <source>
        <dbReference type="Pfam" id="PF01575"/>
    </source>
</evidence>
<dbReference type="InterPro" id="IPR029069">
    <property type="entry name" value="HotDog_dom_sf"/>
</dbReference>
<evidence type="ECO:0000313" key="4">
    <source>
        <dbReference type="Proteomes" id="UP001565220"/>
    </source>
</evidence>
<keyword evidence="4" id="KW-1185">Reference proteome</keyword>
<accession>A0ABV4DVT9</accession>